<dbReference type="Pfam" id="PF09685">
    <property type="entry name" value="MamF_MmsF"/>
    <property type="match status" value="1"/>
</dbReference>
<dbReference type="PATRIC" id="fig|1216932.3.peg.904"/>
<keyword evidence="7" id="KW-1185">Reference proteome</keyword>
<proteinExistence type="predicted"/>
<keyword evidence="4 5" id="KW-0472">Membrane</keyword>
<evidence type="ECO:0000313" key="7">
    <source>
        <dbReference type="Proteomes" id="UP000019426"/>
    </source>
</evidence>
<feature type="transmembrane region" description="Helical" evidence="5">
    <location>
        <begin position="6"/>
        <end position="26"/>
    </location>
</feature>
<dbReference type="InterPro" id="IPR019109">
    <property type="entry name" value="MamF_MmsF"/>
</dbReference>
<dbReference type="Proteomes" id="UP000019426">
    <property type="component" value="Chromosome M2/40_rep1"/>
</dbReference>
<feature type="transmembrane region" description="Helical" evidence="5">
    <location>
        <begin position="38"/>
        <end position="54"/>
    </location>
</feature>
<feature type="transmembrane region" description="Helical" evidence="5">
    <location>
        <begin position="60"/>
        <end position="82"/>
    </location>
</feature>
<dbReference type="eggNOG" id="COG4818">
    <property type="taxonomic scope" value="Bacteria"/>
</dbReference>
<reference evidence="6 7" key="1">
    <citation type="submission" date="2013-11" db="EMBL/GenBank/DDBJ databases">
        <title>Complete genome sequence of Clostridum sp. M2/40.</title>
        <authorList>
            <person name="Wibberg D."/>
            <person name="Puehler A."/>
            <person name="Schlueter A."/>
        </authorList>
    </citation>
    <scope>NUCLEOTIDE SEQUENCE [LARGE SCALE GENOMIC DNA]</scope>
    <source>
        <strain evidence="7">M2/40</strain>
    </source>
</reference>
<dbReference type="GO" id="GO:0016020">
    <property type="term" value="C:membrane"/>
    <property type="evidence" value="ECO:0007669"/>
    <property type="project" value="UniProtKB-SubCell"/>
</dbReference>
<evidence type="ECO:0000256" key="1">
    <source>
        <dbReference type="ARBA" id="ARBA00004141"/>
    </source>
</evidence>
<evidence type="ECO:0000256" key="2">
    <source>
        <dbReference type="ARBA" id="ARBA00022692"/>
    </source>
</evidence>
<evidence type="ECO:0000313" key="6">
    <source>
        <dbReference type="EMBL" id="CDM68082.1"/>
    </source>
</evidence>
<keyword evidence="2 5" id="KW-0812">Transmembrane</keyword>
<sequence length="107" mass="12083">MNDDSYKWKGIIAYLFSFVGGLIIYFTEDRNYTLKFHAMQSTVFGLTVAILQVLCKAIPFVGWIISDLIRIIWIIFVVIGAVHAAQNKPYRFPIVGEIAEAAEKIIG</sequence>
<evidence type="ECO:0000256" key="5">
    <source>
        <dbReference type="SAM" id="Phobius"/>
    </source>
</evidence>
<dbReference type="PANTHER" id="PTHR36460:SF1">
    <property type="entry name" value="UPF0132 DOMAIN PROTEIN (AFU_ORTHOLOGUE AFUA_3G10255)"/>
    <property type="match status" value="1"/>
</dbReference>
<dbReference type="STRING" id="1216932.CM240_0918"/>
<accession>W6S1B6</accession>
<name>W6S1B6_9CLOT</name>
<evidence type="ECO:0000256" key="4">
    <source>
        <dbReference type="ARBA" id="ARBA00023136"/>
    </source>
</evidence>
<dbReference type="KEGG" id="clt:CM240_0918"/>
<dbReference type="PANTHER" id="PTHR36460">
    <property type="entry name" value="UPF0132 DOMAIN PROTEIN (AFU_ORTHOLOGUE AFUA_3G10255)"/>
    <property type="match status" value="1"/>
</dbReference>
<dbReference type="RefSeq" id="WP_044036916.1">
    <property type="nucleotide sequence ID" value="NZ_HG917868.1"/>
</dbReference>
<dbReference type="OrthoDB" id="2657448at2"/>
<dbReference type="AlphaFoldDB" id="W6S1B6"/>
<protein>
    <submittedName>
        <fullName evidence="6">Putative membrane protein</fullName>
    </submittedName>
</protein>
<evidence type="ECO:0000256" key="3">
    <source>
        <dbReference type="ARBA" id="ARBA00022989"/>
    </source>
</evidence>
<organism evidence="6 7">
    <name type="scientific">Clostridium bornimense</name>
    <dbReference type="NCBI Taxonomy" id="1216932"/>
    <lineage>
        <taxon>Bacteria</taxon>
        <taxon>Bacillati</taxon>
        <taxon>Bacillota</taxon>
        <taxon>Clostridia</taxon>
        <taxon>Eubacteriales</taxon>
        <taxon>Clostridiaceae</taxon>
        <taxon>Clostridium</taxon>
    </lineage>
</organism>
<keyword evidence="3 5" id="KW-1133">Transmembrane helix</keyword>
<dbReference type="HOGENOM" id="CLU_095018_3_0_9"/>
<dbReference type="EMBL" id="HG917868">
    <property type="protein sequence ID" value="CDM68082.1"/>
    <property type="molecule type" value="Genomic_DNA"/>
</dbReference>
<comment type="subcellular location">
    <subcellularLocation>
        <location evidence="1">Membrane</location>
        <topology evidence="1">Multi-pass membrane protein</topology>
    </subcellularLocation>
</comment>
<gene>
    <name evidence="6" type="ORF">CM240_0918</name>
</gene>